<keyword evidence="5" id="KW-1185">Reference proteome</keyword>
<dbReference type="InterPro" id="IPR025164">
    <property type="entry name" value="Toastrack_DUF4097"/>
</dbReference>
<evidence type="ECO:0000259" key="3">
    <source>
        <dbReference type="Pfam" id="PF13349"/>
    </source>
</evidence>
<evidence type="ECO:0000313" key="4">
    <source>
        <dbReference type="EMBL" id="MUN35335.1"/>
    </source>
</evidence>
<evidence type="ECO:0000313" key="5">
    <source>
        <dbReference type="Proteomes" id="UP000432015"/>
    </source>
</evidence>
<feature type="region of interest" description="Disordered" evidence="1">
    <location>
        <begin position="214"/>
        <end position="248"/>
    </location>
</feature>
<evidence type="ECO:0000256" key="1">
    <source>
        <dbReference type="SAM" id="MobiDB-lite"/>
    </source>
</evidence>
<keyword evidence="2" id="KW-0732">Signal</keyword>
<dbReference type="AlphaFoldDB" id="A0A7K1KTH3"/>
<evidence type="ECO:0000256" key="2">
    <source>
        <dbReference type="SAM" id="SignalP"/>
    </source>
</evidence>
<accession>A0A7K1KTH3</accession>
<comment type="caution">
    <text evidence="4">The sequence shown here is derived from an EMBL/GenBank/DDBJ whole genome shotgun (WGS) entry which is preliminary data.</text>
</comment>
<dbReference type="RefSeq" id="WP_156214292.1">
    <property type="nucleotide sequence ID" value="NZ_WOFH01000001.1"/>
</dbReference>
<protein>
    <submittedName>
        <fullName evidence="4">DUF4097 family beta strand repeat protein</fullName>
    </submittedName>
</protein>
<feature type="domain" description="DUF4097" evidence="3">
    <location>
        <begin position="132"/>
        <end position="229"/>
    </location>
</feature>
<dbReference type="Proteomes" id="UP000432015">
    <property type="component" value="Unassembled WGS sequence"/>
</dbReference>
<sequence length="248" mass="25853">MTIPPHRSPLLGAPLLLVLLAGCGASADDASPEHRDFGPVGSSLTITKDRGDLDIRPADVEGVQVTRRFDRWTLVGGGPSAKWGLSGDRLTLATDCGALTDCAVRYQVLVPRGTAVAIKGQNGTITAEGFTTPLRVHTTNGAIRVNGASAPLDLRSENGALHATATSSPQVSARTDSGKVALLFATPPQRVDVTTDNGDVKLTVPHATYKVTTETENGDVQENVPKDAAAPRSITTRTDNGSITLTTP</sequence>
<name>A0A7K1KTH3_9ACTN</name>
<feature type="signal peptide" evidence="2">
    <location>
        <begin position="1"/>
        <end position="27"/>
    </location>
</feature>
<dbReference type="EMBL" id="WOFH01000001">
    <property type="protein sequence ID" value="MUN35335.1"/>
    <property type="molecule type" value="Genomic_DNA"/>
</dbReference>
<proteinExistence type="predicted"/>
<organism evidence="4 5">
    <name type="scientific">Actinomadura litoris</name>
    <dbReference type="NCBI Taxonomy" id="2678616"/>
    <lineage>
        <taxon>Bacteria</taxon>
        <taxon>Bacillati</taxon>
        <taxon>Actinomycetota</taxon>
        <taxon>Actinomycetes</taxon>
        <taxon>Streptosporangiales</taxon>
        <taxon>Thermomonosporaceae</taxon>
        <taxon>Actinomadura</taxon>
    </lineage>
</organism>
<feature type="chain" id="PRO_5029725835" evidence="2">
    <location>
        <begin position="28"/>
        <end position="248"/>
    </location>
</feature>
<feature type="compositionally biased region" description="Polar residues" evidence="1">
    <location>
        <begin position="233"/>
        <end position="248"/>
    </location>
</feature>
<gene>
    <name evidence="4" type="ORF">GNZ18_01770</name>
</gene>
<dbReference type="Pfam" id="PF13349">
    <property type="entry name" value="DUF4097"/>
    <property type="match status" value="1"/>
</dbReference>
<dbReference type="PROSITE" id="PS51257">
    <property type="entry name" value="PROKAR_LIPOPROTEIN"/>
    <property type="match status" value="1"/>
</dbReference>
<reference evidence="4 5" key="1">
    <citation type="submission" date="2019-11" db="EMBL/GenBank/DDBJ databases">
        <authorList>
            <person name="Cao P."/>
        </authorList>
    </citation>
    <scope>NUCLEOTIDE SEQUENCE [LARGE SCALE GENOMIC DNA]</scope>
    <source>
        <strain evidence="4 5">NEAU-AAG5</strain>
    </source>
</reference>